<evidence type="ECO:0000256" key="1">
    <source>
        <dbReference type="SAM" id="MobiDB-lite"/>
    </source>
</evidence>
<comment type="caution">
    <text evidence="2">The sequence shown here is derived from an EMBL/GenBank/DDBJ whole genome shotgun (WGS) entry which is preliminary data.</text>
</comment>
<evidence type="ECO:0000313" key="3">
    <source>
        <dbReference type="Proteomes" id="UP001501319"/>
    </source>
</evidence>
<keyword evidence="3" id="KW-1185">Reference proteome</keyword>
<evidence type="ECO:0000313" key="2">
    <source>
        <dbReference type="EMBL" id="GAA1629026.1"/>
    </source>
</evidence>
<protein>
    <submittedName>
        <fullName evidence="2">Uncharacterized protein</fullName>
    </submittedName>
</protein>
<proteinExistence type="predicted"/>
<dbReference type="EMBL" id="BAAANE010000004">
    <property type="protein sequence ID" value="GAA1629026.1"/>
    <property type="molecule type" value="Genomic_DNA"/>
</dbReference>
<name>A0ABN2F444_9ACTN</name>
<feature type="compositionally biased region" description="Acidic residues" evidence="1">
    <location>
        <begin position="87"/>
        <end position="97"/>
    </location>
</feature>
<reference evidence="2 3" key="1">
    <citation type="journal article" date="2019" name="Int. J. Syst. Evol. Microbiol.">
        <title>The Global Catalogue of Microorganisms (GCM) 10K type strain sequencing project: providing services to taxonomists for standard genome sequencing and annotation.</title>
        <authorList>
            <consortium name="The Broad Institute Genomics Platform"/>
            <consortium name="The Broad Institute Genome Sequencing Center for Infectious Disease"/>
            <person name="Wu L."/>
            <person name="Ma J."/>
        </authorList>
    </citation>
    <scope>NUCLEOTIDE SEQUENCE [LARGE SCALE GENOMIC DNA]</scope>
    <source>
        <strain evidence="2 3">JCM 14306</strain>
    </source>
</reference>
<feature type="compositionally biased region" description="Basic and acidic residues" evidence="1">
    <location>
        <begin position="104"/>
        <end position="118"/>
    </location>
</feature>
<sequence length="118" mass="12776">MRRTEAKCAHTYSDKTITGVGMGDGNISVAAVQRTLEALHAAVGKLSQEYGDTLGIRRLVSDVGRLSDDLAELGPPDPHHRPGPVPEELEEIPDVEYDASMWTDAEHEGFGAPDRRAP</sequence>
<feature type="region of interest" description="Disordered" evidence="1">
    <location>
        <begin position="67"/>
        <end position="118"/>
    </location>
</feature>
<dbReference type="Proteomes" id="UP001501319">
    <property type="component" value="Unassembled WGS sequence"/>
</dbReference>
<accession>A0ABN2F444</accession>
<organism evidence="2 3">
    <name type="scientific">Kribbella alba</name>
    <dbReference type="NCBI Taxonomy" id="190197"/>
    <lineage>
        <taxon>Bacteria</taxon>
        <taxon>Bacillati</taxon>
        <taxon>Actinomycetota</taxon>
        <taxon>Actinomycetes</taxon>
        <taxon>Propionibacteriales</taxon>
        <taxon>Kribbellaceae</taxon>
        <taxon>Kribbella</taxon>
    </lineage>
</organism>
<gene>
    <name evidence="2" type="ORF">GCM10009744_16220</name>
</gene>